<gene>
    <name evidence="1" type="ORF">IRI77_24060</name>
</gene>
<dbReference type="AlphaFoldDB" id="A0A7S7NLM3"/>
<organism evidence="1 2">
    <name type="scientific">Paludibaculum fermentans</name>
    <dbReference type="NCBI Taxonomy" id="1473598"/>
    <lineage>
        <taxon>Bacteria</taxon>
        <taxon>Pseudomonadati</taxon>
        <taxon>Acidobacteriota</taxon>
        <taxon>Terriglobia</taxon>
        <taxon>Bryobacterales</taxon>
        <taxon>Bryobacteraceae</taxon>
        <taxon>Paludibaculum</taxon>
    </lineage>
</organism>
<evidence type="ECO:0000313" key="1">
    <source>
        <dbReference type="EMBL" id="QOY85877.1"/>
    </source>
</evidence>
<dbReference type="Proteomes" id="UP000593892">
    <property type="component" value="Chromosome"/>
</dbReference>
<sequence length="170" mass="16824">MVQSGRGGQDGGFDTAEAHLDPAGVAIEGLNVTVLTEDPFARGVLVAAAVFETGVEEGAFAAIVEGEVALEHVPFEAEGMNGWIGQVLSAGFGDGPEVGFDAGRHAVAGAVDSGAAGIFGDFGFALCSARAGGFLGVGPVGGKALFRDLGKGHDVVLSSILGVGVRAQLG</sequence>
<proteinExistence type="predicted"/>
<name>A0A7S7NLM3_PALFE</name>
<dbReference type="KEGG" id="pfer:IRI77_24060"/>
<reference evidence="1 2" key="1">
    <citation type="submission" date="2020-10" db="EMBL/GenBank/DDBJ databases">
        <title>Complete genome sequence of Paludibaculum fermentans P105T, a facultatively anaerobic acidobacterium capable of dissimilatory Fe(III) reduction.</title>
        <authorList>
            <person name="Dedysh S.N."/>
            <person name="Beletsky A.V."/>
            <person name="Kulichevskaya I.S."/>
            <person name="Mardanov A.V."/>
            <person name="Ravin N.V."/>
        </authorList>
    </citation>
    <scope>NUCLEOTIDE SEQUENCE [LARGE SCALE GENOMIC DNA]</scope>
    <source>
        <strain evidence="1 2">P105</strain>
    </source>
</reference>
<dbReference type="EMBL" id="CP063849">
    <property type="protein sequence ID" value="QOY85877.1"/>
    <property type="molecule type" value="Genomic_DNA"/>
</dbReference>
<protein>
    <submittedName>
        <fullName evidence="1">Uncharacterized protein</fullName>
    </submittedName>
</protein>
<dbReference type="RefSeq" id="WP_194447547.1">
    <property type="nucleotide sequence ID" value="NZ_CP063849.1"/>
</dbReference>
<keyword evidence="2" id="KW-1185">Reference proteome</keyword>
<accession>A0A7S7NLM3</accession>
<evidence type="ECO:0000313" key="2">
    <source>
        <dbReference type="Proteomes" id="UP000593892"/>
    </source>
</evidence>